<gene>
    <name evidence="2" type="ordered locus">Minf_1816</name>
</gene>
<reference evidence="2 3" key="1">
    <citation type="journal article" date="2008" name="Biol. Direct">
        <title>Complete genome sequence of the extremely acidophilic methanotroph isolate V4, Methylacidiphilum infernorum, a representative of the bacterial phylum Verrucomicrobia.</title>
        <authorList>
            <person name="Hou S."/>
            <person name="Makarova K.S."/>
            <person name="Saw J.H."/>
            <person name="Senin P."/>
            <person name="Ly B.V."/>
            <person name="Zhou Z."/>
            <person name="Ren Y."/>
            <person name="Wang J."/>
            <person name="Galperin M.Y."/>
            <person name="Omelchenko M.V."/>
            <person name="Wolf Y.I."/>
            <person name="Yutin N."/>
            <person name="Koonin E.V."/>
            <person name="Stott M.B."/>
            <person name="Mountain B.W."/>
            <person name="Crowe M.A."/>
            <person name="Smirnova A.V."/>
            <person name="Dunfield P.F."/>
            <person name="Feng L."/>
            <person name="Wang L."/>
            <person name="Alam M."/>
        </authorList>
    </citation>
    <scope>NUCLEOTIDE SEQUENCE [LARGE SCALE GENOMIC DNA]</scope>
    <source>
        <strain evidence="3">Isolate V4</strain>
    </source>
</reference>
<evidence type="ECO:0000313" key="2">
    <source>
        <dbReference type="EMBL" id="ACD83870.1"/>
    </source>
</evidence>
<proteinExistence type="predicted"/>
<dbReference type="AlphaFoldDB" id="B3DXG1"/>
<feature type="region of interest" description="Disordered" evidence="1">
    <location>
        <begin position="1"/>
        <end position="42"/>
    </location>
</feature>
<sequence>MKDRIPLRSHRGLTRSAFKVRPYFQDKEKNKKKKTSKRVEKE</sequence>
<name>B3DXG1_METI4</name>
<dbReference type="KEGG" id="min:Minf_1816"/>
<evidence type="ECO:0000256" key="1">
    <source>
        <dbReference type="SAM" id="MobiDB-lite"/>
    </source>
</evidence>
<organism evidence="2 3">
    <name type="scientific">Methylacidiphilum infernorum (isolate V4)</name>
    <name type="common">Methylokorus infernorum (strain V4)</name>
    <dbReference type="NCBI Taxonomy" id="481448"/>
    <lineage>
        <taxon>Bacteria</taxon>
        <taxon>Pseudomonadati</taxon>
        <taxon>Verrucomicrobiota</taxon>
        <taxon>Methylacidiphilae</taxon>
        <taxon>Methylacidiphilales</taxon>
        <taxon>Methylacidiphilaceae</taxon>
        <taxon>Methylacidiphilum (ex Ratnadevi et al. 2023)</taxon>
    </lineage>
</organism>
<evidence type="ECO:0000313" key="3">
    <source>
        <dbReference type="Proteomes" id="UP000009149"/>
    </source>
</evidence>
<accession>B3DXG1</accession>
<dbReference type="Proteomes" id="UP000009149">
    <property type="component" value="Chromosome"/>
</dbReference>
<dbReference type="EMBL" id="CP000975">
    <property type="protein sequence ID" value="ACD83870.1"/>
    <property type="molecule type" value="Genomic_DNA"/>
</dbReference>
<dbReference type="HOGENOM" id="CLU_3253928_0_0_0"/>
<protein>
    <submittedName>
        <fullName evidence="2">Uncharacterized protein</fullName>
    </submittedName>
</protein>